<keyword evidence="2" id="KW-0812">Transmembrane</keyword>
<dbReference type="RefSeq" id="WP_006065088.1">
    <property type="nucleotide sequence ID" value="NZ_CP031305.1"/>
</dbReference>
<dbReference type="Proteomes" id="UP000296822">
    <property type="component" value="Chromosome"/>
</dbReference>
<evidence type="ECO:0000313" key="4">
    <source>
        <dbReference type="EMBL" id="QCC54491.1"/>
    </source>
</evidence>
<organism evidence="4 5">
    <name type="scientific">Natronorubrum bangense</name>
    <dbReference type="NCBI Taxonomy" id="61858"/>
    <lineage>
        <taxon>Archaea</taxon>
        <taxon>Methanobacteriati</taxon>
        <taxon>Methanobacteriota</taxon>
        <taxon>Stenosarchaea group</taxon>
        <taxon>Halobacteria</taxon>
        <taxon>Halobacteriales</taxon>
        <taxon>Natrialbaceae</taxon>
        <taxon>Natronorubrum</taxon>
    </lineage>
</organism>
<proteinExistence type="predicted"/>
<accession>A0A4D6HLP1</accession>
<dbReference type="AlphaFoldDB" id="A0A4D6HLP1"/>
<gene>
    <name evidence="4" type="ORF">DV706_08330</name>
</gene>
<evidence type="ECO:0000313" key="5">
    <source>
        <dbReference type="Proteomes" id="UP000296822"/>
    </source>
</evidence>
<dbReference type="NCBIfam" id="TIGR02537">
    <property type="entry name" value="arch_flag_Nterm"/>
    <property type="match status" value="1"/>
</dbReference>
<dbReference type="InterPro" id="IPR012859">
    <property type="entry name" value="Pilin_N_archaeal"/>
</dbReference>
<keyword evidence="2" id="KW-1133">Transmembrane helix</keyword>
<evidence type="ECO:0000256" key="2">
    <source>
        <dbReference type="SAM" id="Phobius"/>
    </source>
</evidence>
<dbReference type="KEGG" id="nbg:DV706_08330"/>
<evidence type="ECO:0000259" key="3">
    <source>
        <dbReference type="Pfam" id="PF07790"/>
    </source>
</evidence>
<dbReference type="GeneID" id="39851256"/>
<feature type="domain" description="Archaeal Type IV pilin N-terminal" evidence="3">
    <location>
        <begin position="17"/>
        <end position="94"/>
    </location>
</feature>
<dbReference type="InterPro" id="IPR013373">
    <property type="entry name" value="Flagellin/pilin_N_arc"/>
</dbReference>
<sequence length="172" mass="18189">MDLTKYRNKLIGSEDERAVSPVIGVILMVAITVILAAVIAAFVLDIGDLDDGAPNAQISYDTNSNYDGDNDLGTLSHEGGDAVNTEDIEIRIDDGDTTYTLNADNSFDHNSDGETQIDNSDFNSGGSFEVGDSVDIDDNAGNIGTTTDYEITIVHNPSNSVIFDGEFTAAGS</sequence>
<protein>
    <submittedName>
        <fullName evidence="4">Type IV pilin</fullName>
    </submittedName>
</protein>
<feature type="region of interest" description="Disordered" evidence="1">
    <location>
        <begin position="104"/>
        <end position="124"/>
    </location>
</feature>
<name>A0A4D6HLP1_9EURY</name>
<keyword evidence="2" id="KW-0472">Membrane</keyword>
<evidence type="ECO:0000256" key="1">
    <source>
        <dbReference type="SAM" id="MobiDB-lite"/>
    </source>
</evidence>
<reference evidence="4 5" key="1">
    <citation type="journal article" date="2019" name="Nat. Commun.">
        <title>A new type of DNA phosphorothioation-based antiviral system in archaea.</title>
        <authorList>
            <person name="Xiong L."/>
            <person name="Liu S."/>
            <person name="Chen S."/>
            <person name="Xiao Y."/>
            <person name="Zhu B."/>
            <person name="Gao Y."/>
            <person name="Zhang Y."/>
            <person name="Chen B."/>
            <person name="Luo J."/>
            <person name="Deng Z."/>
            <person name="Chen X."/>
            <person name="Wang L."/>
            <person name="Chen S."/>
        </authorList>
    </citation>
    <scope>NUCLEOTIDE SEQUENCE [LARGE SCALE GENOMIC DNA]</scope>
    <source>
        <strain evidence="4 5">JCM 10635</strain>
    </source>
</reference>
<dbReference type="PANTHER" id="PTHR38138">
    <property type="entry name" value="VNG6441H"/>
    <property type="match status" value="1"/>
</dbReference>
<feature type="compositionally biased region" description="Polar residues" evidence="1">
    <location>
        <begin position="113"/>
        <end position="124"/>
    </location>
</feature>
<feature type="transmembrane region" description="Helical" evidence="2">
    <location>
        <begin position="21"/>
        <end position="44"/>
    </location>
</feature>
<dbReference type="EMBL" id="CP031305">
    <property type="protein sequence ID" value="QCC54491.1"/>
    <property type="molecule type" value="Genomic_DNA"/>
</dbReference>
<dbReference type="Pfam" id="PF07790">
    <property type="entry name" value="Pilin_N"/>
    <property type="match status" value="1"/>
</dbReference>
<dbReference type="PANTHER" id="PTHR38138:SF1">
    <property type="entry name" value="ARCHAEAL TYPE IV PILIN N-TERMINAL DOMAIN-CONTAINING PROTEIN"/>
    <property type="match status" value="1"/>
</dbReference>